<organism evidence="1 2">
    <name type="scientific">Lysinibacillus piscis</name>
    <dbReference type="NCBI Taxonomy" id="2518931"/>
    <lineage>
        <taxon>Bacteria</taxon>
        <taxon>Bacillati</taxon>
        <taxon>Bacillota</taxon>
        <taxon>Bacilli</taxon>
        <taxon>Bacillales</taxon>
        <taxon>Bacillaceae</taxon>
        <taxon>Lysinibacillus</taxon>
    </lineage>
</organism>
<gene>
    <name evidence="1" type="ORF">LYSBPC_24760</name>
</gene>
<evidence type="ECO:0008006" key="3">
    <source>
        <dbReference type="Google" id="ProtNLM"/>
    </source>
</evidence>
<evidence type="ECO:0000313" key="2">
    <source>
        <dbReference type="Proteomes" id="UP001065593"/>
    </source>
</evidence>
<dbReference type="SUPFAM" id="SSF88659">
    <property type="entry name" value="Sigma3 and sigma4 domains of RNA polymerase sigma factors"/>
    <property type="match status" value="1"/>
</dbReference>
<evidence type="ECO:0000313" key="1">
    <source>
        <dbReference type="EMBL" id="GLC89349.1"/>
    </source>
</evidence>
<proteinExistence type="predicted"/>
<comment type="caution">
    <text evidence="1">The sequence shown here is derived from an EMBL/GenBank/DDBJ whole genome shotgun (WGS) entry which is preliminary data.</text>
</comment>
<sequence length="127" mass="15178">MYEWLQDYQRLEDEITYLEHNLLRSKNELKRWVHGDLAKYKLTADSEGAKLEERIEVIEYELAHKMNDLHDLKNLILKFKGIEQKIIYGKYIEDKTLEQVAADLGYSAQYIYAKHAQIKRLLTFNTI</sequence>
<dbReference type="RefSeq" id="WP_264989082.1">
    <property type="nucleotide sequence ID" value="NZ_BRZA01000002.1"/>
</dbReference>
<accession>A0ABQ5NLX5</accession>
<dbReference type="Proteomes" id="UP001065593">
    <property type="component" value="Unassembled WGS sequence"/>
</dbReference>
<keyword evidence="2" id="KW-1185">Reference proteome</keyword>
<dbReference type="EMBL" id="BRZA01000002">
    <property type="protein sequence ID" value="GLC89349.1"/>
    <property type="molecule type" value="Genomic_DNA"/>
</dbReference>
<dbReference type="InterPro" id="IPR013324">
    <property type="entry name" value="RNA_pol_sigma_r3/r4-like"/>
</dbReference>
<name>A0ABQ5NLX5_9BACI</name>
<reference evidence="1" key="1">
    <citation type="submission" date="2022-08" db="EMBL/GenBank/DDBJ databases">
        <title>Draft genome sequence of Lysinibacillus sp. strain KH24.</title>
        <authorList>
            <person name="Kanbe H."/>
            <person name="Itoh H."/>
        </authorList>
    </citation>
    <scope>NUCLEOTIDE SEQUENCE</scope>
    <source>
        <strain evidence="1">KH24</strain>
    </source>
</reference>
<protein>
    <recommendedName>
        <fullName evidence="3">DUF1492 domain-containing protein</fullName>
    </recommendedName>
</protein>